<evidence type="ECO:0000256" key="2">
    <source>
        <dbReference type="ARBA" id="ARBA00009463"/>
    </source>
</evidence>
<dbReference type="Gene3D" id="1.10.1040.10">
    <property type="entry name" value="N-(1-d-carboxylethyl)-l-norvaline Dehydrogenase, domain 2"/>
    <property type="match status" value="1"/>
</dbReference>
<dbReference type="SUPFAM" id="SSF51735">
    <property type="entry name" value="NAD(P)-binding Rossmann-fold domains"/>
    <property type="match status" value="1"/>
</dbReference>
<dbReference type="Pfam" id="PF02737">
    <property type="entry name" value="3HCDH_N"/>
    <property type="match status" value="1"/>
</dbReference>
<keyword evidence="3" id="KW-0560">Oxidoreductase</keyword>
<dbReference type="InterPro" id="IPR006108">
    <property type="entry name" value="3HC_DH_C"/>
</dbReference>
<sequence>MKDIRVGIVGAGVMGVSLAHALTATGYDVSLYDHDAEALGRAARRMRQAGRIARLGGAGPGASVEQAGELYCVTTLDKLGDCGVVIENVTEDPVAKEHVHRTLDDVLPATAVVAVNTSAVSISEIALTTRHPDRVVGAHFMNPVSQSTMVEVIATPYAASWALETMQRLIRTAGKESVVVSDATGFVINRCLMIFINEAAALLDDGVATPHAVDRLFRGCLGHRTGPLRTADIIGIDTIVHTLNVLSRAYGPARFTPSARLRQMVDEGHLGYKSGRGFYSYVTEGDEK</sequence>
<proteinExistence type="inferred from homology"/>
<gene>
    <name evidence="6" type="ORF">ABT272_39650</name>
</gene>
<dbReference type="RefSeq" id="WP_352065791.1">
    <property type="nucleotide sequence ID" value="NZ_JBEPAZ010000069.1"/>
</dbReference>
<dbReference type="EMBL" id="JBEPAZ010000069">
    <property type="protein sequence ID" value="MER6433778.1"/>
    <property type="molecule type" value="Genomic_DNA"/>
</dbReference>
<evidence type="ECO:0000313" key="7">
    <source>
        <dbReference type="Proteomes" id="UP001470023"/>
    </source>
</evidence>
<dbReference type="InterPro" id="IPR036291">
    <property type="entry name" value="NAD(P)-bd_dom_sf"/>
</dbReference>
<dbReference type="InterPro" id="IPR022694">
    <property type="entry name" value="3-OHacyl-CoA_DH"/>
</dbReference>
<dbReference type="PANTHER" id="PTHR48075:SF5">
    <property type="entry name" value="3-HYDROXYBUTYRYL-COA DEHYDROGENASE"/>
    <property type="match status" value="1"/>
</dbReference>
<evidence type="ECO:0000259" key="5">
    <source>
        <dbReference type="Pfam" id="PF02737"/>
    </source>
</evidence>
<evidence type="ECO:0000256" key="3">
    <source>
        <dbReference type="ARBA" id="ARBA00023002"/>
    </source>
</evidence>
<keyword evidence="7" id="KW-1185">Reference proteome</keyword>
<comment type="caution">
    <text evidence="6">The sequence shown here is derived from an EMBL/GenBank/DDBJ whole genome shotgun (WGS) entry which is preliminary data.</text>
</comment>
<organism evidence="6 7">
    <name type="scientific">Streptomyces sp. 900105245</name>
    <dbReference type="NCBI Taxonomy" id="3154379"/>
    <lineage>
        <taxon>Bacteria</taxon>
        <taxon>Bacillati</taxon>
        <taxon>Actinomycetota</taxon>
        <taxon>Actinomycetes</taxon>
        <taxon>Kitasatosporales</taxon>
        <taxon>Streptomycetaceae</taxon>
        <taxon>Streptomyces</taxon>
    </lineage>
</organism>
<name>A0ABV1UJ64_9ACTN</name>
<dbReference type="InterPro" id="IPR013328">
    <property type="entry name" value="6PGD_dom2"/>
</dbReference>
<dbReference type="SUPFAM" id="SSF48179">
    <property type="entry name" value="6-phosphogluconate dehydrogenase C-terminal domain-like"/>
    <property type="match status" value="1"/>
</dbReference>
<feature type="domain" description="3-hydroxyacyl-CoA dehydrogenase NAD binding" evidence="5">
    <location>
        <begin position="6"/>
        <end position="182"/>
    </location>
</feature>
<evidence type="ECO:0000313" key="6">
    <source>
        <dbReference type="EMBL" id="MER6433778.1"/>
    </source>
</evidence>
<accession>A0ABV1UJ64</accession>
<dbReference type="InterPro" id="IPR008927">
    <property type="entry name" value="6-PGluconate_DH-like_C_sf"/>
</dbReference>
<dbReference type="InterPro" id="IPR006176">
    <property type="entry name" value="3-OHacyl-CoA_DH_NAD-bd"/>
</dbReference>
<feature type="domain" description="3-hydroxyacyl-CoA dehydrogenase C-terminal" evidence="4">
    <location>
        <begin position="185"/>
        <end position="281"/>
    </location>
</feature>
<dbReference type="PANTHER" id="PTHR48075">
    <property type="entry name" value="3-HYDROXYACYL-COA DEHYDROGENASE FAMILY PROTEIN"/>
    <property type="match status" value="1"/>
</dbReference>
<evidence type="ECO:0000259" key="4">
    <source>
        <dbReference type="Pfam" id="PF00725"/>
    </source>
</evidence>
<dbReference type="Pfam" id="PF00725">
    <property type="entry name" value="3HCDH"/>
    <property type="match status" value="1"/>
</dbReference>
<dbReference type="Gene3D" id="3.40.50.720">
    <property type="entry name" value="NAD(P)-binding Rossmann-like Domain"/>
    <property type="match status" value="1"/>
</dbReference>
<dbReference type="PIRSF" id="PIRSF000105">
    <property type="entry name" value="HCDH"/>
    <property type="match status" value="1"/>
</dbReference>
<protein>
    <submittedName>
        <fullName evidence="6">3-hydroxyacyl-CoA dehydrogenase family protein</fullName>
    </submittedName>
</protein>
<evidence type="ECO:0000256" key="1">
    <source>
        <dbReference type="ARBA" id="ARBA00005086"/>
    </source>
</evidence>
<comment type="pathway">
    <text evidence="1">Lipid metabolism; butanoate metabolism.</text>
</comment>
<comment type="similarity">
    <text evidence="2">Belongs to the 3-hydroxyacyl-CoA dehydrogenase family.</text>
</comment>
<reference evidence="6 7" key="1">
    <citation type="submission" date="2024-06" db="EMBL/GenBank/DDBJ databases">
        <title>The Natural Products Discovery Center: Release of the First 8490 Sequenced Strains for Exploring Actinobacteria Biosynthetic Diversity.</title>
        <authorList>
            <person name="Kalkreuter E."/>
            <person name="Kautsar S.A."/>
            <person name="Yang D."/>
            <person name="Bader C.D."/>
            <person name="Teijaro C.N."/>
            <person name="Fluegel L."/>
            <person name="Davis C.M."/>
            <person name="Simpson J.R."/>
            <person name="Lauterbach L."/>
            <person name="Steele A.D."/>
            <person name="Gui C."/>
            <person name="Meng S."/>
            <person name="Li G."/>
            <person name="Viehrig K."/>
            <person name="Ye F."/>
            <person name="Su P."/>
            <person name="Kiefer A.F."/>
            <person name="Nichols A."/>
            <person name="Cepeda A.J."/>
            <person name="Yan W."/>
            <person name="Fan B."/>
            <person name="Jiang Y."/>
            <person name="Adhikari A."/>
            <person name="Zheng C.-J."/>
            <person name="Schuster L."/>
            <person name="Cowan T.M."/>
            <person name="Smanski M.J."/>
            <person name="Chevrette M.G."/>
            <person name="De Carvalho L.P.S."/>
            <person name="Shen B."/>
        </authorList>
    </citation>
    <scope>NUCLEOTIDE SEQUENCE [LARGE SCALE GENOMIC DNA]</scope>
    <source>
        <strain evidence="6 7">NPDC001166</strain>
    </source>
</reference>
<dbReference type="Proteomes" id="UP001470023">
    <property type="component" value="Unassembled WGS sequence"/>
</dbReference>